<reference evidence="2 3" key="1">
    <citation type="submission" date="2012-08" db="EMBL/GenBank/DDBJ databases">
        <authorList>
            <person name="Doggett N."/>
            <person name="Teshima H."/>
            <person name="Bruce D."/>
            <person name="Detter J.C."/>
            <person name="Johnson S.L."/>
            <person name="Han C."/>
        </authorList>
    </citation>
    <scope>NUCLEOTIDE SEQUENCE [LARGE SCALE GENOMIC DNA]</scope>
    <source>
        <strain evidence="2 3">HD-771</strain>
        <plasmid evidence="2 3">p02</plasmid>
    </source>
</reference>
<dbReference type="RefSeq" id="WP_000905715.1">
    <property type="nucleotide sequence ID" value="NC_018501.1"/>
</dbReference>
<organism evidence="2 3">
    <name type="scientific">Bacillus thuringiensis HD-771</name>
    <dbReference type="NCBI Taxonomy" id="1218175"/>
    <lineage>
        <taxon>Bacteria</taxon>
        <taxon>Bacillati</taxon>
        <taxon>Bacillota</taxon>
        <taxon>Bacilli</taxon>
        <taxon>Bacillales</taxon>
        <taxon>Bacillaceae</taxon>
        <taxon>Bacillus</taxon>
        <taxon>Bacillus cereus group</taxon>
    </lineage>
</organism>
<keyword evidence="1" id="KW-1133">Transmembrane helix</keyword>
<accession>A0A9W3JGW2</accession>
<dbReference type="KEGG" id="bti:BTG_31853"/>
<proteinExistence type="predicted"/>
<evidence type="ECO:0000256" key="1">
    <source>
        <dbReference type="SAM" id="Phobius"/>
    </source>
</evidence>
<keyword evidence="2" id="KW-0614">Plasmid</keyword>
<gene>
    <name evidence="2" type="ORF">BTG_31853</name>
</gene>
<geneLocation type="plasmid" evidence="2 3">
    <name>p02</name>
</geneLocation>
<keyword evidence="1" id="KW-0812">Transmembrane</keyword>
<keyword evidence="1" id="KW-0472">Membrane</keyword>
<protein>
    <submittedName>
        <fullName evidence="2">Uncharacterized protein</fullName>
    </submittedName>
</protein>
<feature type="transmembrane region" description="Helical" evidence="1">
    <location>
        <begin position="12"/>
        <end position="29"/>
    </location>
</feature>
<dbReference type="Proteomes" id="UP000005259">
    <property type="component" value="Plasmid p02"/>
</dbReference>
<evidence type="ECO:0000313" key="3">
    <source>
        <dbReference type="Proteomes" id="UP000005259"/>
    </source>
</evidence>
<dbReference type="AlphaFoldDB" id="A0A9W3JGW2"/>
<name>A0A9W3JGW2_BACTU</name>
<dbReference type="EMBL" id="CP003754">
    <property type="protein sequence ID" value="AFQ19707.1"/>
    <property type="molecule type" value="Genomic_DNA"/>
</dbReference>
<evidence type="ECO:0000313" key="2">
    <source>
        <dbReference type="EMBL" id="AFQ19707.1"/>
    </source>
</evidence>
<sequence length="54" mass="6297">MLIKIKNAKKEIFSMVFLFLIFFTALFFNEKIAVPNALMCIFTIYAKNIFSQLA</sequence>